<evidence type="ECO:0000256" key="1">
    <source>
        <dbReference type="SAM" id="MobiDB-lite"/>
    </source>
</evidence>
<dbReference type="Pfam" id="PF00651">
    <property type="entry name" value="BTB"/>
    <property type="match status" value="1"/>
</dbReference>
<dbReference type="Gene3D" id="3.30.710.10">
    <property type="entry name" value="Potassium Channel Kv1.1, Chain A"/>
    <property type="match status" value="1"/>
</dbReference>
<dbReference type="InterPro" id="IPR000210">
    <property type="entry name" value="BTB/POZ_dom"/>
</dbReference>
<feature type="domain" description="BTB" evidence="2">
    <location>
        <begin position="26"/>
        <end position="103"/>
    </location>
</feature>
<evidence type="ECO:0000259" key="2">
    <source>
        <dbReference type="PROSITE" id="PS50097"/>
    </source>
</evidence>
<evidence type="ECO:0000313" key="4">
    <source>
        <dbReference type="Proteomes" id="UP000433883"/>
    </source>
</evidence>
<proteinExistence type="predicted"/>
<dbReference type="AlphaFoldDB" id="A0A8H3USM6"/>
<comment type="caution">
    <text evidence="3">The sequence shown here is derived from an EMBL/GenBank/DDBJ whole genome shotgun (WGS) entry which is preliminary data.</text>
</comment>
<sequence>MATKKRKLEEMDESGTVKVSDPRRNVDGSLKLGSRIATILVGPKQKRFSAHHDLITASSPFFAKSLNGNFKESNGVVLLRDCGPSSFSRYLQWLYDDKFQIEDRQWPALLSLVALGNYIQDTRFENAVTDFVSTHMEKVRACPIALARPAYLQLPASHPFLNLLADFWVYKRQLKWFNNDVEELDSKVAPAEFWVKIAKGLMNDTPKNQPASFPWKLDRCQYHQHEDGEPKCN</sequence>
<dbReference type="PROSITE" id="PS50097">
    <property type="entry name" value="BTB"/>
    <property type="match status" value="1"/>
</dbReference>
<evidence type="ECO:0000313" key="3">
    <source>
        <dbReference type="EMBL" id="KAE9974029.1"/>
    </source>
</evidence>
<gene>
    <name evidence="3" type="ORF">BLS_003300</name>
</gene>
<dbReference type="SUPFAM" id="SSF54695">
    <property type="entry name" value="POZ domain"/>
    <property type="match status" value="1"/>
</dbReference>
<dbReference type="InterPro" id="IPR011333">
    <property type="entry name" value="SKP1/BTB/POZ_sf"/>
</dbReference>
<dbReference type="SMART" id="SM00225">
    <property type="entry name" value="BTB"/>
    <property type="match status" value="1"/>
</dbReference>
<name>A0A8H3USM6_VENIN</name>
<feature type="region of interest" description="Disordered" evidence="1">
    <location>
        <begin position="1"/>
        <end position="21"/>
    </location>
</feature>
<dbReference type="EMBL" id="WNWQ01000216">
    <property type="protein sequence ID" value="KAE9974029.1"/>
    <property type="molecule type" value="Genomic_DNA"/>
</dbReference>
<dbReference type="Proteomes" id="UP000433883">
    <property type="component" value="Unassembled WGS sequence"/>
</dbReference>
<organism evidence="3 4">
    <name type="scientific">Venturia inaequalis</name>
    <name type="common">Apple scab fungus</name>
    <dbReference type="NCBI Taxonomy" id="5025"/>
    <lineage>
        <taxon>Eukaryota</taxon>
        <taxon>Fungi</taxon>
        <taxon>Dikarya</taxon>
        <taxon>Ascomycota</taxon>
        <taxon>Pezizomycotina</taxon>
        <taxon>Dothideomycetes</taxon>
        <taxon>Pleosporomycetidae</taxon>
        <taxon>Venturiales</taxon>
        <taxon>Venturiaceae</taxon>
        <taxon>Venturia</taxon>
    </lineage>
</organism>
<dbReference type="PANTHER" id="PTHR47843:SF2">
    <property type="entry name" value="BTB DOMAIN-CONTAINING PROTEIN"/>
    <property type="match status" value="1"/>
</dbReference>
<dbReference type="CDD" id="cd18186">
    <property type="entry name" value="BTB_POZ_ZBTB_KLHL-like"/>
    <property type="match status" value="1"/>
</dbReference>
<accession>A0A8H3USM6</accession>
<reference evidence="3 4" key="1">
    <citation type="submission" date="2019-11" db="EMBL/GenBank/DDBJ databases">
        <title>Venturia inaequalis Genome Resource.</title>
        <authorList>
            <person name="Lichtner F.J."/>
        </authorList>
    </citation>
    <scope>NUCLEOTIDE SEQUENCE [LARGE SCALE GENOMIC DNA]</scope>
    <source>
        <strain evidence="3">Bline_iso_100314</strain>
    </source>
</reference>
<dbReference type="PANTHER" id="PTHR47843">
    <property type="entry name" value="BTB DOMAIN-CONTAINING PROTEIN-RELATED"/>
    <property type="match status" value="1"/>
</dbReference>
<protein>
    <recommendedName>
        <fullName evidence="2">BTB domain-containing protein</fullName>
    </recommendedName>
</protein>